<evidence type="ECO:0000313" key="1">
    <source>
        <dbReference type="EMBL" id="RNA13093.1"/>
    </source>
</evidence>
<organism evidence="1 2">
    <name type="scientific">Brachionus plicatilis</name>
    <name type="common">Marine rotifer</name>
    <name type="synonym">Brachionus muelleri</name>
    <dbReference type="NCBI Taxonomy" id="10195"/>
    <lineage>
        <taxon>Eukaryota</taxon>
        <taxon>Metazoa</taxon>
        <taxon>Spiralia</taxon>
        <taxon>Gnathifera</taxon>
        <taxon>Rotifera</taxon>
        <taxon>Eurotatoria</taxon>
        <taxon>Monogononta</taxon>
        <taxon>Pseudotrocha</taxon>
        <taxon>Ploima</taxon>
        <taxon>Brachionidae</taxon>
        <taxon>Brachionus</taxon>
    </lineage>
</organism>
<sequence>MGNELGIENIDEMNEFCTINNIELPGFQMDDSIYSRNNVGFDINNVGFQGIFTIKQNEKTEVEMESIRFANRNVKSSITVSKLSEFQGKNEKDQQPENIVSPEKISKEKITEIKDIPEYVHPDDIYFDFDEILDTRVRKNKRQAKIKWSKLGGIDFRPTWENF</sequence>
<name>A0A3M7QP85_BRAPC</name>
<proteinExistence type="predicted"/>
<dbReference type="Proteomes" id="UP000276133">
    <property type="component" value="Unassembled WGS sequence"/>
</dbReference>
<keyword evidence="2" id="KW-1185">Reference proteome</keyword>
<protein>
    <submittedName>
        <fullName evidence="1">Uncharacterized protein</fullName>
    </submittedName>
</protein>
<dbReference type="AlphaFoldDB" id="A0A3M7QP85"/>
<evidence type="ECO:0000313" key="2">
    <source>
        <dbReference type="Proteomes" id="UP000276133"/>
    </source>
</evidence>
<comment type="caution">
    <text evidence="1">The sequence shown here is derived from an EMBL/GenBank/DDBJ whole genome shotgun (WGS) entry which is preliminary data.</text>
</comment>
<dbReference type="EMBL" id="REGN01005509">
    <property type="protein sequence ID" value="RNA13093.1"/>
    <property type="molecule type" value="Genomic_DNA"/>
</dbReference>
<accession>A0A3M7QP85</accession>
<reference evidence="1 2" key="1">
    <citation type="journal article" date="2018" name="Sci. Rep.">
        <title>Genomic signatures of local adaptation to the degree of environmental predictability in rotifers.</title>
        <authorList>
            <person name="Franch-Gras L."/>
            <person name="Hahn C."/>
            <person name="Garcia-Roger E.M."/>
            <person name="Carmona M.J."/>
            <person name="Serra M."/>
            <person name="Gomez A."/>
        </authorList>
    </citation>
    <scope>NUCLEOTIDE SEQUENCE [LARGE SCALE GENOMIC DNA]</scope>
    <source>
        <strain evidence="1">HYR1</strain>
    </source>
</reference>
<gene>
    <name evidence="1" type="ORF">BpHYR1_052881</name>
</gene>